<protein>
    <submittedName>
        <fullName evidence="2">Uncharacterized protein</fullName>
    </submittedName>
</protein>
<gene>
    <name evidence="2" type="ORF">MGM1_3040</name>
</gene>
<dbReference type="AlphaFoldDB" id="A0A097SSV1"/>
<reference evidence="2 3" key="1">
    <citation type="journal article" date="2014" name="PLoS ONE">
        <title>An emerging Mycoplasma associated with trichomoniasis, vaginal infection and disease.</title>
        <authorList>
            <consortium name="Vaginal Microbiome Consortium"/>
            <person name="Fettweis J.M."/>
            <person name="Serrano M.G."/>
            <person name="Huang B."/>
            <person name="Brooks J.P."/>
            <person name="Glascock A.L."/>
            <person name="Sheth N.U."/>
            <person name="Strauss J.F.III."/>
            <person name="Jefferson K.K."/>
            <person name="Buck G.A."/>
        </authorList>
    </citation>
    <scope>NUCLEOTIDE SEQUENCE [LARGE SCALE GENOMIC DNA]</scope>
    <source>
        <strain evidence="2 3">VCU_M1</strain>
    </source>
</reference>
<evidence type="ECO:0000313" key="2">
    <source>
        <dbReference type="EMBL" id="AIV03677.1"/>
    </source>
</evidence>
<feature type="transmembrane region" description="Helical" evidence="1">
    <location>
        <begin position="63"/>
        <end position="83"/>
    </location>
</feature>
<proteinExistence type="predicted"/>
<dbReference type="HOGENOM" id="CLU_2449143_0_0_14"/>
<dbReference type="KEGG" id="mgj:MGM1_3040"/>
<keyword evidence="1" id="KW-0472">Membrane</keyword>
<dbReference type="STRING" id="1318617.MGM1_3040"/>
<name>A0A097SSV1_9BACT</name>
<sequence length="89" mass="10117">MAGIINSLIDAITFKIIKETRNKMLLYFIVILFRILTIFIIGGGMIIGFSVNHAIKPHLFEEITLVIGVIIYAIAIFIASIHFNHLNRY</sequence>
<keyword evidence="1" id="KW-0812">Transmembrane</keyword>
<evidence type="ECO:0000313" key="3">
    <source>
        <dbReference type="Proteomes" id="UP000030066"/>
    </source>
</evidence>
<organism evidence="2 3">
    <name type="scientific">Candidatus Malacoplasma girerdii</name>
    <dbReference type="NCBI Taxonomy" id="1318617"/>
    <lineage>
        <taxon>Bacteria</taxon>
        <taxon>Bacillati</taxon>
        <taxon>Mycoplasmatota</taxon>
        <taxon>Mycoplasmoidales</taxon>
        <taxon>Mycoplasmoidaceae</taxon>
        <taxon>Malacoplasma</taxon>
    </lineage>
</organism>
<accession>A0A097SSV1</accession>
<keyword evidence="1" id="KW-1133">Transmembrane helix</keyword>
<dbReference type="Proteomes" id="UP000030066">
    <property type="component" value="Chromosome"/>
</dbReference>
<keyword evidence="3" id="KW-1185">Reference proteome</keyword>
<evidence type="ECO:0000256" key="1">
    <source>
        <dbReference type="SAM" id="Phobius"/>
    </source>
</evidence>
<dbReference type="EMBL" id="CP007711">
    <property type="protein sequence ID" value="AIV03677.1"/>
    <property type="molecule type" value="Genomic_DNA"/>
</dbReference>
<feature type="transmembrane region" description="Helical" evidence="1">
    <location>
        <begin position="25"/>
        <end position="51"/>
    </location>
</feature>